<protein>
    <submittedName>
        <fullName evidence="2">Uncharacterized protein</fullName>
    </submittedName>
</protein>
<feature type="transmembrane region" description="Helical" evidence="1">
    <location>
        <begin position="35"/>
        <end position="61"/>
    </location>
</feature>
<evidence type="ECO:0000313" key="2">
    <source>
        <dbReference type="EMBL" id="ROO87718.1"/>
    </source>
</evidence>
<keyword evidence="1" id="KW-0812">Transmembrane</keyword>
<keyword evidence="3" id="KW-1185">Reference proteome</keyword>
<dbReference type="AlphaFoldDB" id="A0A3N1D3S8"/>
<reference evidence="2 3" key="1">
    <citation type="submission" date="2018-11" db="EMBL/GenBank/DDBJ databases">
        <title>Sequencing the genomes of 1000 actinobacteria strains.</title>
        <authorList>
            <person name="Klenk H.-P."/>
        </authorList>
    </citation>
    <scope>NUCLEOTIDE SEQUENCE [LARGE SCALE GENOMIC DNA]</scope>
    <source>
        <strain evidence="2 3">DSM 44254</strain>
    </source>
</reference>
<comment type="caution">
    <text evidence="2">The sequence shown here is derived from an EMBL/GenBank/DDBJ whole genome shotgun (WGS) entry which is preliminary data.</text>
</comment>
<keyword evidence="1" id="KW-1133">Transmembrane helix</keyword>
<accession>A0A3N1D3S8</accession>
<feature type="transmembrane region" description="Helical" evidence="1">
    <location>
        <begin position="105"/>
        <end position="125"/>
    </location>
</feature>
<keyword evidence="1" id="KW-0472">Membrane</keyword>
<evidence type="ECO:0000256" key="1">
    <source>
        <dbReference type="SAM" id="Phobius"/>
    </source>
</evidence>
<name>A0A3N1D3S8_9ACTN</name>
<feature type="transmembrane region" description="Helical" evidence="1">
    <location>
        <begin position="68"/>
        <end position="85"/>
    </location>
</feature>
<sequence>MRGIRIALLIAGLAAIVFGSFGLLLDPIIDVWGVLAWAIGAVVVHDGMWMPFTALVGAVVARDTAVRYGMVVAAALTAVALPVVLREGDDHGNGSLLPLPYTRNLAALLACCAAAVAAVELLRRLRARRARASRRSP</sequence>
<dbReference type="Proteomes" id="UP000272400">
    <property type="component" value="Unassembled WGS sequence"/>
</dbReference>
<proteinExistence type="predicted"/>
<gene>
    <name evidence="2" type="ORF">EDD29_5349</name>
</gene>
<evidence type="ECO:0000313" key="3">
    <source>
        <dbReference type="Proteomes" id="UP000272400"/>
    </source>
</evidence>
<dbReference type="RefSeq" id="WP_211359909.1">
    <property type="nucleotide sequence ID" value="NZ_RJKE01000001.1"/>
</dbReference>
<dbReference type="EMBL" id="RJKE01000001">
    <property type="protein sequence ID" value="ROO87718.1"/>
    <property type="molecule type" value="Genomic_DNA"/>
</dbReference>
<organism evidence="2 3">
    <name type="scientific">Actinocorallia herbida</name>
    <dbReference type="NCBI Taxonomy" id="58109"/>
    <lineage>
        <taxon>Bacteria</taxon>
        <taxon>Bacillati</taxon>
        <taxon>Actinomycetota</taxon>
        <taxon>Actinomycetes</taxon>
        <taxon>Streptosporangiales</taxon>
        <taxon>Thermomonosporaceae</taxon>
        <taxon>Actinocorallia</taxon>
    </lineage>
</organism>